<dbReference type="AlphaFoldDB" id="A0A6A5X4Z1"/>
<evidence type="ECO:0000256" key="1">
    <source>
        <dbReference type="SAM" id="MobiDB-lite"/>
    </source>
</evidence>
<dbReference type="EMBL" id="ML977556">
    <property type="protein sequence ID" value="KAF2007956.1"/>
    <property type="molecule type" value="Genomic_DNA"/>
</dbReference>
<feature type="compositionally biased region" description="Low complexity" evidence="1">
    <location>
        <begin position="210"/>
        <end position="248"/>
    </location>
</feature>
<feature type="compositionally biased region" description="Basic and acidic residues" evidence="1">
    <location>
        <begin position="349"/>
        <end position="360"/>
    </location>
</feature>
<feature type="compositionally biased region" description="Basic and acidic residues" evidence="1">
    <location>
        <begin position="562"/>
        <end position="579"/>
    </location>
</feature>
<feature type="compositionally biased region" description="Low complexity" evidence="1">
    <location>
        <begin position="467"/>
        <end position="499"/>
    </location>
</feature>
<organism evidence="2 3">
    <name type="scientific">Amniculicola lignicola CBS 123094</name>
    <dbReference type="NCBI Taxonomy" id="1392246"/>
    <lineage>
        <taxon>Eukaryota</taxon>
        <taxon>Fungi</taxon>
        <taxon>Dikarya</taxon>
        <taxon>Ascomycota</taxon>
        <taxon>Pezizomycotina</taxon>
        <taxon>Dothideomycetes</taxon>
        <taxon>Pleosporomycetidae</taxon>
        <taxon>Pleosporales</taxon>
        <taxon>Amniculicolaceae</taxon>
        <taxon>Amniculicola</taxon>
    </lineage>
</organism>
<dbReference type="OrthoDB" id="428854at2759"/>
<evidence type="ECO:0000313" key="2">
    <source>
        <dbReference type="EMBL" id="KAF2007956.1"/>
    </source>
</evidence>
<evidence type="ECO:0000313" key="3">
    <source>
        <dbReference type="Proteomes" id="UP000799779"/>
    </source>
</evidence>
<keyword evidence="3" id="KW-1185">Reference proteome</keyword>
<feature type="region of interest" description="Disordered" evidence="1">
    <location>
        <begin position="429"/>
        <end position="617"/>
    </location>
</feature>
<sequence>MSGNPFRASLHQKQSPAAPAPSIGVVDSSDSNRAAERALDHDSDVGTAGPPTPQRTKKSVRIESPTSATTDPAAHDVEGSLLQRAERAYPASPSTINSPAGFSDNFEDQESAESLGRGAGGKEDAYETRTTPGSTRRTSPMIEALRSPTGVPANPFSRTLANIEPQEKGSGGQAHISDRASAEKTSAAATGPKTSLDVEAFKRLLMTGISSPSSPGSPPQATAAPPSIHASIFESSSSTDTSSISRQSLFEPVQEPHVETPRTSYEMAASDDETVGLMGSARKEKRKPPPPKHRHGKLMASRQPQVVSFSDFSASIPDASPVSRTRTHSDLNKPLPPPPVFSPAAEHIITQDRSRDELPRADPVADEPSEQPFDLGISLPPQKKVPPPVPLARRHSQLRTSNAASRSRSNSQLTMSSVHSAEFAILSPAMHSEPILSSPVQKGPPPPPPSRRHGAPLVGSNIPSANSSTTELPSSASSSRRLTSSSSNPPPSRRTTFSSQPDISTTSPNRASSVHSTRNNRAVSHESATMPPPPPPPRRRQSGRTSMEIERPHAAMNSSPPESRRTSLENKRTSIDSKRRTSVASESSLRHEYAPATELENPLYSPKEEMTEEPPGLEEVVHTESGSANILDDMEKFQREIDELRKRYGPAS</sequence>
<feature type="region of interest" description="Disordered" evidence="1">
    <location>
        <begin position="1"/>
        <end position="417"/>
    </location>
</feature>
<reference evidence="2" key="1">
    <citation type="journal article" date="2020" name="Stud. Mycol.">
        <title>101 Dothideomycetes genomes: a test case for predicting lifestyles and emergence of pathogens.</title>
        <authorList>
            <person name="Haridas S."/>
            <person name="Albert R."/>
            <person name="Binder M."/>
            <person name="Bloem J."/>
            <person name="Labutti K."/>
            <person name="Salamov A."/>
            <person name="Andreopoulos B."/>
            <person name="Baker S."/>
            <person name="Barry K."/>
            <person name="Bills G."/>
            <person name="Bluhm B."/>
            <person name="Cannon C."/>
            <person name="Castanera R."/>
            <person name="Culley D."/>
            <person name="Daum C."/>
            <person name="Ezra D."/>
            <person name="Gonzalez J."/>
            <person name="Henrissat B."/>
            <person name="Kuo A."/>
            <person name="Liang C."/>
            <person name="Lipzen A."/>
            <person name="Lutzoni F."/>
            <person name="Magnuson J."/>
            <person name="Mondo S."/>
            <person name="Nolan M."/>
            <person name="Ohm R."/>
            <person name="Pangilinan J."/>
            <person name="Park H.-J."/>
            <person name="Ramirez L."/>
            <person name="Alfaro M."/>
            <person name="Sun H."/>
            <person name="Tritt A."/>
            <person name="Yoshinaga Y."/>
            <person name="Zwiers L.-H."/>
            <person name="Turgeon B."/>
            <person name="Goodwin S."/>
            <person name="Spatafora J."/>
            <person name="Crous P."/>
            <person name="Grigoriev I."/>
        </authorList>
    </citation>
    <scope>NUCLEOTIDE SEQUENCE</scope>
    <source>
        <strain evidence="2">CBS 123094</strain>
    </source>
</reference>
<feature type="compositionally biased region" description="Basic and acidic residues" evidence="1">
    <location>
        <begin position="33"/>
        <end position="44"/>
    </location>
</feature>
<feature type="compositionally biased region" description="Low complexity" evidence="1">
    <location>
        <begin position="401"/>
        <end position="411"/>
    </location>
</feature>
<feature type="compositionally biased region" description="Low complexity" evidence="1">
    <location>
        <begin position="128"/>
        <end position="140"/>
    </location>
</feature>
<feature type="compositionally biased region" description="Polar residues" evidence="1">
    <location>
        <begin position="302"/>
        <end position="313"/>
    </location>
</feature>
<accession>A0A6A5X4Z1</accession>
<proteinExistence type="predicted"/>
<protein>
    <submittedName>
        <fullName evidence="2">Uncharacterized protein</fullName>
    </submittedName>
</protein>
<feature type="compositionally biased region" description="Basic residues" evidence="1">
    <location>
        <begin position="283"/>
        <end position="297"/>
    </location>
</feature>
<dbReference type="Proteomes" id="UP000799779">
    <property type="component" value="Unassembled WGS sequence"/>
</dbReference>
<name>A0A6A5X4Z1_9PLEO</name>
<feature type="compositionally biased region" description="Polar residues" evidence="1">
    <location>
        <begin position="500"/>
        <end position="522"/>
    </location>
</feature>
<gene>
    <name evidence="2" type="ORF">P154DRAFT_12536</name>
</gene>